<keyword evidence="4" id="KW-1185">Reference proteome</keyword>
<dbReference type="PANTHER" id="PTHR43265:SF1">
    <property type="entry name" value="ESTERASE ESTD"/>
    <property type="match status" value="1"/>
</dbReference>
<organism evidence="3 4">
    <name type="scientific">Marivirga salinarum</name>
    <dbReference type="NCBI Taxonomy" id="3059078"/>
    <lineage>
        <taxon>Bacteria</taxon>
        <taxon>Pseudomonadati</taxon>
        <taxon>Bacteroidota</taxon>
        <taxon>Cytophagia</taxon>
        <taxon>Cytophagales</taxon>
        <taxon>Marivirgaceae</taxon>
        <taxon>Marivirga</taxon>
    </lineage>
</organism>
<dbReference type="InterPro" id="IPR053145">
    <property type="entry name" value="AB_hydrolase_Est10"/>
</dbReference>
<accession>A0AA51NAQ4</accession>
<proteinExistence type="predicted"/>
<dbReference type="AlphaFoldDB" id="A0AA51NAQ4"/>
<dbReference type="Pfam" id="PF12146">
    <property type="entry name" value="Hydrolase_4"/>
    <property type="match status" value="1"/>
</dbReference>
<feature type="domain" description="Serine aminopeptidase S33" evidence="2">
    <location>
        <begin position="93"/>
        <end position="324"/>
    </location>
</feature>
<dbReference type="GO" id="GO:0004252">
    <property type="term" value="F:serine-type endopeptidase activity"/>
    <property type="evidence" value="ECO:0007669"/>
    <property type="project" value="InterPro"/>
</dbReference>
<gene>
    <name evidence="3" type="ORF">QYS49_11330</name>
</gene>
<dbReference type="GO" id="GO:0006508">
    <property type="term" value="P:proteolysis"/>
    <property type="evidence" value="ECO:0007669"/>
    <property type="project" value="InterPro"/>
</dbReference>
<evidence type="ECO:0000259" key="2">
    <source>
        <dbReference type="Pfam" id="PF12146"/>
    </source>
</evidence>
<dbReference type="Proteomes" id="UP001230496">
    <property type="component" value="Chromosome"/>
</dbReference>
<evidence type="ECO:0000313" key="4">
    <source>
        <dbReference type="Proteomes" id="UP001230496"/>
    </source>
</evidence>
<dbReference type="GO" id="GO:0052689">
    <property type="term" value="F:carboxylic ester hydrolase activity"/>
    <property type="evidence" value="ECO:0007669"/>
    <property type="project" value="TreeGrafter"/>
</dbReference>
<name>A0AA51NAQ4_9BACT</name>
<sequence>MKHLIILLFLVITLYPLTAQDVEIGPRPQEPTEPYPYFSEDVKFQNKEAKITLSGTLTLPNGQTDFPIVVLISGSSAHNRNQEVAGHKPFLVIADYLTSNGIGVLRYDDRGVGQSEGEYEVAAYAEIASDVESAVAYLKSRKDVNSNKIGLIGHSGGGLIAPLVASRRKDISFIVMMAAPAISGYELILLQTETLNKAKGISADITEAELVFYESIFSAVIESSDLEETRSDLSASLKAQPESLPDEVKAEDVDKILEIFTAAWFQNFLQYDPSVALEQVDCPVLAINGAKDLQIPGEENLGAIKSALDKGGNDMVTIKKMPKLNHLFQEADTGLPDEYSTIEQTFSPLALEEIEAWIKLQTEE</sequence>
<reference evidence="3 4" key="1">
    <citation type="submission" date="2023-08" db="EMBL/GenBank/DDBJ databases">
        <title>Comparative genomics and taxonomic characterization of three novel marine species of genus Marivirga.</title>
        <authorList>
            <person name="Muhammad N."/>
            <person name="Kim S.-G."/>
        </authorList>
    </citation>
    <scope>NUCLEOTIDE SEQUENCE [LARGE SCALE GENOMIC DNA]</scope>
    <source>
        <strain evidence="3 4">BDSF4-3</strain>
    </source>
</reference>
<dbReference type="InterPro" id="IPR029058">
    <property type="entry name" value="AB_hydrolase_fold"/>
</dbReference>
<protein>
    <submittedName>
        <fullName evidence="3">Alpha/beta fold hydrolase</fullName>
    </submittedName>
</protein>
<dbReference type="SUPFAM" id="SSF53474">
    <property type="entry name" value="alpha/beta-Hydrolases"/>
    <property type="match status" value="1"/>
</dbReference>
<dbReference type="EMBL" id="CP129971">
    <property type="protein sequence ID" value="WMN11772.1"/>
    <property type="molecule type" value="Genomic_DNA"/>
</dbReference>
<dbReference type="InterPro" id="IPR022742">
    <property type="entry name" value="Hydrolase_4"/>
</dbReference>
<dbReference type="InterPro" id="IPR002471">
    <property type="entry name" value="Pept_S9_AS"/>
</dbReference>
<dbReference type="PANTHER" id="PTHR43265">
    <property type="entry name" value="ESTERASE ESTD"/>
    <property type="match status" value="1"/>
</dbReference>
<evidence type="ECO:0000313" key="3">
    <source>
        <dbReference type="EMBL" id="WMN11772.1"/>
    </source>
</evidence>
<dbReference type="PROSITE" id="PS00708">
    <property type="entry name" value="PRO_ENDOPEP_SER"/>
    <property type="match status" value="1"/>
</dbReference>
<dbReference type="Gene3D" id="3.40.50.1820">
    <property type="entry name" value="alpha/beta hydrolase"/>
    <property type="match status" value="1"/>
</dbReference>
<evidence type="ECO:0000256" key="1">
    <source>
        <dbReference type="ARBA" id="ARBA00022801"/>
    </source>
</evidence>
<dbReference type="KEGG" id="msaa:QYS49_11330"/>
<keyword evidence="1 3" id="KW-0378">Hydrolase</keyword>
<dbReference type="RefSeq" id="WP_308349449.1">
    <property type="nucleotide sequence ID" value="NZ_CP129971.1"/>
</dbReference>